<name>A0ABD2JY85_9BILA</name>
<accession>A0ABD2JY85</accession>
<feature type="compositionally biased region" description="Low complexity" evidence="2">
    <location>
        <begin position="389"/>
        <end position="400"/>
    </location>
</feature>
<dbReference type="InterPro" id="IPR050672">
    <property type="entry name" value="FBXO45-Fsn/SPSB_families"/>
</dbReference>
<sequence>MESHRITQLTSIYSALLYAVNPNCSDDVSANESLLRFSVRFPPKFGTPSFFPGMDNEFSSLEEIFAQFFPDQQCSSSAGGSSSNWRWDRNCAENLLLEKTVRFKEDGFCVQFHPLFSYGTAAVWGECALDELVRAYWEVAVDEVYGSSMMFGLGTRDALQSVPFGFVDLIGGVGQLGDQAYGLTHKGIVTHACESRPFCEQLRTMNDMHCTCTVGILFDGPSARIGFSLDGRWLGWAFHAVKLGGRVYYPMVSSTAQRSDFKLLAHRQRQMRTPNALQQKCMDSIVGQILRVRSNELPSLGKLGLPKPLECQLWQRWCTRVMYGKRASVATSGGRNASSSSTQTEEKRATTAAAGGEHQRQRPAKVAQRQRHGKTIIGTPNDEAATIQTTTTTTTQHFWS</sequence>
<dbReference type="InterPro" id="IPR003877">
    <property type="entry name" value="SPRY_dom"/>
</dbReference>
<dbReference type="InterPro" id="IPR013320">
    <property type="entry name" value="ConA-like_dom_sf"/>
</dbReference>
<dbReference type="AlphaFoldDB" id="A0ABD2JY85"/>
<dbReference type="InterPro" id="IPR035754">
    <property type="entry name" value="SPRY_SPSB3"/>
</dbReference>
<dbReference type="InterPro" id="IPR043136">
    <property type="entry name" value="B30.2/SPRY_sf"/>
</dbReference>
<evidence type="ECO:0000256" key="2">
    <source>
        <dbReference type="SAM" id="MobiDB-lite"/>
    </source>
</evidence>
<keyword evidence="5" id="KW-1185">Reference proteome</keyword>
<reference evidence="4 5" key="1">
    <citation type="submission" date="2024-10" db="EMBL/GenBank/DDBJ databases">
        <authorList>
            <person name="Kim D."/>
        </authorList>
    </citation>
    <scope>NUCLEOTIDE SEQUENCE [LARGE SCALE GENOMIC DNA]</scope>
    <source>
        <strain evidence="4">BH-2024</strain>
    </source>
</reference>
<evidence type="ECO:0000313" key="5">
    <source>
        <dbReference type="Proteomes" id="UP001620626"/>
    </source>
</evidence>
<evidence type="ECO:0000313" key="4">
    <source>
        <dbReference type="EMBL" id="KAL3095594.1"/>
    </source>
</evidence>
<dbReference type="Gene3D" id="2.60.120.920">
    <property type="match status" value="1"/>
</dbReference>
<organism evidence="4 5">
    <name type="scientific">Heterodera trifolii</name>
    <dbReference type="NCBI Taxonomy" id="157864"/>
    <lineage>
        <taxon>Eukaryota</taxon>
        <taxon>Metazoa</taxon>
        <taxon>Ecdysozoa</taxon>
        <taxon>Nematoda</taxon>
        <taxon>Chromadorea</taxon>
        <taxon>Rhabditida</taxon>
        <taxon>Tylenchina</taxon>
        <taxon>Tylenchomorpha</taxon>
        <taxon>Tylenchoidea</taxon>
        <taxon>Heteroderidae</taxon>
        <taxon>Heteroderinae</taxon>
        <taxon>Heterodera</taxon>
    </lineage>
</organism>
<feature type="compositionally biased region" description="Polar residues" evidence="2">
    <location>
        <begin position="329"/>
        <end position="343"/>
    </location>
</feature>
<feature type="domain" description="SPRY" evidence="3">
    <location>
        <begin position="134"/>
        <end position="256"/>
    </location>
</feature>
<dbReference type="CDD" id="cd12876">
    <property type="entry name" value="SPRY_SOCS3"/>
    <property type="match status" value="1"/>
</dbReference>
<dbReference type="PANTHER" id="PTHR12245">
    <property type="entry name" value="SPRY DOMAIN CONTAINING SOCS BOX PROTEIN"/>
    <property type="match status" value="1"/>
</dbReference>
<evidence type="ECO:0000259" key="3">
    <source>
        <dbReference type="Pfam" id="PF00622"/>
    </source>
</evidence>
<feature type="region of interest" description="Disordered" evidence="2">
    <location>
        <begin position="329"/>
        <end position="400"/>
    </location>
</feature>
<keyword evidence="1" id="KW-0833">Ubl conjugation pathway</keyword>
<dbReference type="Proteomes" id="UP001620626">
    <property type="component" value="Unassembled WGS sequence"/>
</dbReference>
<dbReference type="SUPFAM" id="SSF49899">
    <property type="entry name" value="Concanavalin A-like lectins/glucanases"/>
    <property type="match status" value="1"/>
</dbReference>
<comment type="caution">
    <text evidence="4">The sequence shown here is derived from an EMBL/GenBank/DDBJ whole genome shotgun (WGS) entry which is preliminary data.</text>
</comment>
<gene>
    <name evidence="4" type="ORF">niasHT_024420</name>
</gene>
<dbReference type="PANTHER" id="PTHR12245:SF5">
    <property type="entry name" value="SPRY DOMAIN-CONTAINING SOCS BOX PROTEIN 3"/>
    <property type="match status" value="1"/>
</dbReference>
<protein>
    <recommendedName>
        <fullName evidence="3">SPRY domain-containing protein</fullName>
    </recommendedName>
</protein>
<evidence type="ECO:0000256" key="1">
    <source>
        <dbReference type="ARBA" id="ARBA00022786"/>
    </source>
</evidence>
<proteinExistence type="predicted"/>
<dbReference type="EMBL" id="JBICBT010000879">
    <property type="protein sequence ID" value="KAL3095594.1"/>
    <property type="molecule type" value="Genomic_DNA"/>
</dbReference>
<dbReference type="Pfam" id="PF00622">
    <property type="entry name" value="SPRY"/>
    <property type="match status" value="1"/>
</dbReference>